<name>A0ABY6HRP3_9ARCH</name>
<dbReference type="Gene3D" id="1.10.472.10">
    <property type="entry name" value="Cyclin-like"/>
    <property type="match status" value="1"/>
</dbReference>
<dbReference type="EMBL" id="CP104013">
    <property type="protein sequence ID" value="UYP46180.1"/>
    <property type="molecule type" value="Genomic_DNA"/>
</dbReference>
<keyword evidence="8" id="KW-1185">Reference proteome</keyword>
<dbReference type="SMART" id="SM00385">
    <property type="entry name" value="CYCLIN"/>
    <property type="match status" value="2"/>
</dbReference>
<dbReference type="InterPro" id="IPR013150">
    <property type="entry name" value="TFIIB_cyclin"/>
</dbReference>
<evidence type="ECO:0000256" key="3">
    <source>
        <dbReference type="ARBA" id="ARBA00022737"/>
    </source>
</evidence>
<evidence type="ECO:0000313" key="7">
    <source>
        <dbReference type="EMBL" id="UYP46180.1"/>
    </source>
</evidence>
<dbReference type="Pfam" id="PF00382">
    <property type="entry name" value="TFIIB"/>
    <property type="match status" value="2"/>
</dbReference>
<dbReference type="PRINTS" id="PR00685">
    <property type="entry name" value="TIFACTORIIB"/>
</dbReference>
<dbReference type="PANTHER" id="PTHR11618">
    <property type="entry name" value="TRANSCRIPTION INITIATION FACTOR IIB-RELATED"/>
    <property type="match status" value="1"/>
</dbReference>
<proteinExistence type="inferred from homology"/>
<sequence length="300" mass="33832">MAIPRFYEKDYEDEQCCPTPEILVNNEGMRVCTNCGLVLGRAYVSAEKRAYTADEVKNRRRTEPRWRNYGPRTVIGVNSSDSKGQALVGKQKSMFNRLSKIQGSLVNSLERNFWEARPKINQLAKKLNIPDHILETAWKIYSEVAKQKLTMGRSIDSFVAASTYAAIRIHNFPRLLEEIVDVAMLPLRGVHRSLGLVVRNVLPVLNMKYRPVSPEPLVFRFGNDLNISVSIQKKASDLLRLALKHGLQKMGKDPKGLAAAALYLAAKPTVERKTQTEIADTARITEVTLRTRAKQIKSSL</sequence>
<dbReference type="SUPFAM" id="SSF47954">
    <property type="entry name" value="Cyclin-like"/>
    <property type="match status" value="2"/>
</dbReference>
<keyword evidence="5" id="KW-0804">Transcription</keyword>
<dbReference type="InterPro" id="IPR023486">
    <property type="entry name" value="TFIIB_CS"/>
</dbReference>
<dbReference type="Proteomes" id="UP001208689">
    <property type="component" value="Chromosome"/>
</dbReference>
<evidence type="ECO:0000313" key="8">
    <source>
        <dbReference type="Proteomes" id="UP001208689"/>
    </source>
</evidence>
<comment type="similarity">
    <text evidence="1">Belongs to the TFIIB family.</text>
</comment>
<organism evidence="7 8">
    <name type="scientific">Candidatus Lokiarchaeum ossiferum</name>
    <dbReference type="NCBI Taxonomy" id="2951803"/>
    <lineage>
        <taxon>Archaea</taxon>
        <taxon>Promethearchaeati</taxon>
        <taxon>Promethearchaeota</taxon>
        <taxon>Promethearchaeia</taxon>
        <taxon>Promethearchaeales</taxon>
        <taxon>Promethearchaeaceae</taxon>
        <taxon>Candidatus Lokiarchaeum</taxon>
    </lineage>
</organism>
<accession>A0ABY6HRP3</accession>
<evidence type="ECO:0000256" key="4">
    <source>
        <dbReference type="ARBA" id="ARBA00023015"/>
    </source>
</evidence>
<feature type="domain" description="Cyclin-like" evidence="6">
    <location>
        <begin position="118"/>
        <end position="206"/>
    </location>
</feature>
<dbReference type="InterPro" id="IPR013763">
    <property type="entry name" value="Cyclin-like_dom"/>
</dbReference>
<dbReference type="InterPro" id="IPR036915">
    <property type="entry name" value="Cyclin-like_sf"/>
</dbReference>
<keyword evidence="3" id="KW-0677">Repeat</keyword>
<protein>
    <recommendedName>
        <fullName evidence="2">Transcription initiation factor IIB</fullName>
    </recommendedName>
</protein>
<evidence type="ECO:0000256" key="2">
    <source>
        <dbReference type="ARBA" id="ARBA00013932"/>
    </source>
</evidence>
<dbReference type="PROSITE" id="PS00782">
    <property type="entry name" value="TFIIB"/>
    <property type="match status" value="1"/>
</dbReference>
<reference evidence="7" key="1">
    <citation type="submission" date="2022-09" db="EMBL/GenBank/DDBJ databases">
        <title>Actin cytoskeleton and complex cell architecture in an #Asgard archaeon.</title>
        <authorList>
            <person name="Ponce Toledo R.I."/>
            <person name="Schleper C."/>
            <person name="Rodrigues Oliveira T."/>
            <person name="Wollweber F."/>
            <person name="Xu J."/>
            <person name="Rittmann S."/>
            <person name="Klingl A."/>
            <person name="Pilhofer M."/>
        </authorList>
    </citation>
    <scope>NUCLEOTIDE SEQUENCE</scope>
    <source>
        <strain evidence="7">B-35</strain>
    </source>
</reference>
<gene>
    <name evidence="7" type="ORF">NEF87_002465</name>
</gene>
<evidence type="ECO:0000259" key="6">
    <source>
        <dbReference type="SMART" id="SM00385"/>
    </source>
</evidence>
<dbReference type="InterPro" id="IPR000812">
    <property type="entry name" value="TFIIB"/>
</dbReference>
<evidence type="ECO:0000256" key="5">
    <source>
        <dbReference type="ARBA" id="ARBA00023163"/>
    </source>
</evidence>
<dbReference type="PANTHER" id="PTHR11618:SF13">
    <property type="entry name" value="TRANSCRIPTION INITIATION FACTOR IIB"/>
    <property type="match status" value="1"/>
</dbReference>
<feature type="domain" description="Cyclin-like" evidence="6">
    <location>
        <begin position="216"/>
        <end position="298"/>
    </location>
</feature>
<evidence type="ECO:0000256" key="1">
    <source>
        <dbReference type="ARBA" id="ARBA00010857"/>
    </source>
</evidence>
<keyword evidence="4" id="KW-0805">Transcription regulation</keyword>
<dbReference type="Gene3D" id="1.10.472.170">
    <property type="match status" value="1"/>
</dbReference>